<evidence type="ECO:0000256" key="6">
    <source>
        <dbReference type="RuleBase" id="RU003567"/>
    </source>
</evidence>
<evidence type="ECO:0000313" key="8">
    <source>
        <dbReference type="EMBL" id="CVK17147.1"/>
    </source>
</evidence>
<dbReference type="Pfam" id="PF00574">
    <property type="entry name" value="CLP_protease"/>
    <property type="match status" value="1"/>
</dbReference>
<evidence type="ECO:0000256" key="5">
    <source>
        <dbReference type="ARBA" id="ARBA00022825"/>
    </source>
</evidence>
<dbReference type="GO" id="GO:0009368">
    <property type="term" value="C:endopeptidase Clp complex"/>
    <property type="evidence" value="ECO:0007669"/>
    <property type="project" value="TreeGrafter"/>
</dbReference>
<name>A0A0X3ASV2_9FLAO</name>
<comment type="similarity">
    <text evidence="1 6">Belongs to the peptidase S14 family.</text>
</comment>
<sequence length="374" mass="42119">MKHTNKFTCEVVNQADNNAEIHIYGYIGKYEDIDYKGFQNIFRQTLSKNKEVIIRIHSGGGSVYEGLAIYDLMRSSDSHITTIVEGMAASMASVIALGGDEIQMTENAFFMMHAPSGGAWGDKATVKSMADQLEQCENRLFSIYKERTKAEDSEITSWFTPNQDTWLDAENCGRLAICDQIIKPVKKRQFETTDMEAKTEEDLFAAYAGELPKNKQNKNMNEEIINLLKQAGISLKATSEAEIIQELSIVAEKANKADEVSAKLQGITETNAKNLVENALKAGKITAAEKEEWLQDAKDNYELTAKALDRMAGKPSFDGVKKPPREPEANHELLKGREGWTLDDWREKDPKALTRMENEAPEELEKLYNQKFNK</sequence>
<dbReference type="AlphaFoldDB" id="A0A0X3ASV2"/>
<evidence type="ECO:0000256" key="1">
    <source>
        <dbReference type="ARBA" id="ARBA00007039"/>
    </source>
</evidence>
<dbReference type="GO" id="GO:0051117">
    <property type="term" value="F:ATPase binding"/>
    <property type="evidence" value="ECO:0007669"/>
    <property type="project" value="TreeGrafter"/>
</dbReference>
<proteinExistence type="inferred from homology"/>
<keyword evidence="5" id="KW-0720">Serine protease</keyword>
<accession>A0A0X3ASV2</accession>
<reference evidence="8 9" key="1">
    <citation type="submission" date="2016-01" db="EMBL/GenBank/DDBJ databases">
        <authorList>
            <person name="McClelland M."/>
            <person name="Jain A."/>
            <person name="Saraogi P."/>
            <person name="Mendelson R."/>
            <person name="Westerman R."/>
            <person name="SanMiguel P."/>
            <person name="Csonka L."/>
        </authorList>
    </citation>
    <scope>NUCLEOTIDE SEQUENCE [LARGE SCALE GENOMIC DNA]</scope>
    <source>
        <strain evidence="8 9">R-53146</strain>
    </source>
</reference>
<dbReference type="OrthoDB" id="1408931at2"/>
<feature type="region of interest" description="Disordered" evidence="7">
    <location>
        <begin position="314"/>
        <end position="336"/>
    </location>
</feature>
<keyword evidence="4" id="KW-0378">Hydrolase</keyword>
<evidence type="ECO:0000256" key="7">
    <source>
        <dbReference type="SAM" id="MobiDB-lite"/>
    </source>
</evidence>
<keyword evidence="3 8" id="KW-0645">Protease</keyword>
<dbReference type="RefSeq" id="WP_055426315.1">
    <property type="nucleotide sequence ID" value="NZ_FCOR01000017.1"/>
</dbReference>
<protein>
    <recommendedName>
        <fullName evidence="6">ATP-dependent Clp protease proteolytic subunit</fullName>
    </recommendedName>
</protein>
<dbReference type="GO" id="GO:0004252">
    <property type="term" value="F:serine-type endopeptidase activity"/>
    <property type="evidence" value="ECO:0007669"/>
    <property type="project" value="InterPro"/>
</dbReference>
<evidence type="ECO:0000256" key="2">
    <source>
        <dbReference type="ARBA" id="ARBA00022490"/>
    </source>
</evidence>
<keyword evidence="9" id="KW-1185">Reference proteome</keyword>
<keyword evidence="2" id="KW-0963">Cytoplasm</keyword>
<dbReference type="STRING" id="1586267.GCA_001418685_02013"/>
<dbReference type="Proteomes" id="UP000182761">
    <property type="component" value="Unassembled WGS sequence"/>
</dbReference>
<gene>
    <name evidence="8" type="ORF">Ga0061079_11715</name>
</gene>
<dbReference type="SUPFAM" id="SSF52096">
    <property type="entry name" value="ClpP/crotonase"/>
    <property type="match status" value="1"/>
</dbReference>
<dbReference type="EMBL" id="FCOR01000017">
    <property type="protein sequence ID" value="CVK17147.1"/>
    <property type="molecule type" value="Genomic_DNA"/>
</dbReference>
<dbReference type="PANTHER" id="PTHR10381:SF70">
    <property type="entry name" value="ATP-DEPENDENT CLP PROTEASE PROTEOLYTIC SUBUNIT"/>
    <property type="match status" value="1"/>
</dbReference>
<dbReference type="Gene3D" id="3.90.226.10">
    <property type="entry name" value="2-enoyl-CoA Hydratase, Chain A, domain 1"/>
    <property type="match status" value="1"/>
</dbReference>
<dbReference type="CDD" id="cd07016">
    <property type="entry name" value="S14_ClpP_1"/>
    <property type="match status" value="1"/>
</dbReference>
<dbReference type="InterPro" id="IPR001907">
    <property type="entry name" value="ClpP"/>
</dbReference>
<dbReference type="PANTHER" id="PTHR10381">
    <property type="entry name" value="ATP-DEPENDENT CLP PROTEASE PROTEOLYTIC SUBUNIT"/>
    <property type="match status" value="1"/>
</dbReference>
<dbReference type="GO" id="GO:0004176">
    <property type="term" value="F:ATP-dependent peptidase activity"/>
    <property type="evidence" value="ECO:0007669"/>
    <property type="project" value="InterPro"/>
</dbReference>
<dbReference type="NCBIfam" id="NF045542">
    <property type="entry name" value="Clp_rel_HeadMat"/>
    <property type="match status" value="1"/>
</dbReference>
<evidence type="ECO:0000256" key="4">
    <source>
        <dbReference type="ARBA" id="ARBA00022801"/>
    </source>
</evidence>
<evidence type="ECO:0000256" key="3">
    <source>
        <dbReference type="ARBA" id="ARBA00022670"/>
    </source>
</evidence>
<feature type="compositionally biased region" description="Basic and acidic residues" evidence="7">
    <location>
        <begin position="319"/>
        <end position="336"/>
    </location>
</feature>
<dbReference type="InterPro" id="IPR029045">
    <property type="entry name" value="ClpP/crotonase-like_dom_sf"/>
</dbReference>
<evidence type="ECO:0000313" key="9">
    <source>
        <dbReference type="Proteomes" id="UP000182761"/>
    </source>
</evidence>
<dbReference type="PRINTS" id="PR00127">
    <property type="entry name" value="CLPPROTEASEP"/>
</dbReference>
<organism evidence="8 9">
    <name type="scientific">Apibacter mensalis</name>
    <dbReference type="NCBI Taxonomy" id="1586267"/>
    <lineage>
        <taxon>Bacteria</taxon>
        <taxon>Pseudomonadati</taxon>
        <taxon>Bacteroidota</taxon>
        <taxon>Flavobacteriia</taxon>
        <taxon>Flavobacteriales</taxon>
        <taxon>Weeksellaceae</taxon>
        <taxon>Apibacter</taxon>
    </lineage>
</organism>
<dbReference type="InterPro" id="IPR023562">
    <property type="entry name" value="ClpP/TepA"/>
</dbReference>
<dbReference type="GO" id="GO:0006515">
    <property type="term" value="P:protein quality control for misfolded or incompletely synthesized proteins"/>
    <property type="evidence" value="ECO:0007669"/>
    <property type="project" value="TreeGrafter"/>
</dbReference>